<dbReference type="AlphaFoldDB" id="A0A5J4YVU7"/>
<dbReference type="SUPFAM" id="SSF51430">
    <property type="entry name" value="NAD(P)-linked oxidoreductase"/>
    <property type="match status" value="1"/>
</dbReference>
<dbReference type="PANTHER" id="PTHR43147:SF2">
    <property type="entry name" value="NADP-DEPENDENT OXIDOREDUCTASE DOMAIN-CONTAINING PROTEIN"/>
    <property type="match status" value="1"/>
</dbReference>
<comment type="caution">
    <text evidence="2">The sequence shown here is derived from an EMBL/GenBank/DDBJ whole genome shotgun (WGS) entry which is preliminary data.</text>
</comment>
<feature type="domain" description="NADP-dependent oxidoreductase" evidence="1">
    <location>
        <begin position="28"/>
        <end position="330"/>
    </location>
</feature>
<dbReference type="GO" id="GO:0016491">
    <property type="term" value="F:oxidoreductase activity"/>
    <property type="evidence" value="ECO:0007669"/>
    <property type="project" value="InterPro"/>
</dbReference>
<protein>
    <submittedName>
        <fullName evidence="2">Putative oxidoreductase YdjG</fullName>
    </submittedName>
</protein>
<gene>
    <name evidence="2" type="ORF">FVE85_1641</name>
</gene>
<dbReference type="OrthoDB" id="48988at2759"/>
<proteinExistence type="predicted"/>
<sequence>MAGSDVYIAARALRLGTRHGGLTLSPVMHGLWQLEGMRNFNYTPRREETVADMVDCVQRGLGTFELCSAYLNAQELVGDLHQELGRQLFEESVTGVYTWAPRIDAIPGGALTSKFVEDGIDEMLLACKVDYLDLVQLHWRPGAKDGRLVAAFRYLEDLKSKGKIRAIGAANFGAEELELAYSEGISLATNMVALSLIDRRALRKVAALCEQNGTKLIAYGTLLGGLMTQRFMGSFEPTMAVLDGVAQQKYWTFLQRWGPWSRFQELLFQLKHLGEKYGCSAEQVAMKWALDQRNVGAIVVGSRFGYRNYIHDKEATLRVRLTDADTEILEYCAKLGNDLFDVFGDCGNEFRPRT</sequence>
<dbReference type="Gene3D" id="3.20.20.100">
    <property type="entry name" value="NADP-dependent oxidoreductase domain"/>
    <property type="match status" value="1"/>
</dbReference>
<dbReference type="PANTHER" id="PTHR43147">
    <property type="entry name" value="PROTEIN TAS"/>
    <property type="match status" value="1"/>
</dbReference>
<dbReference type="InterPro" id="IPR020471">
    <property type="entry name" value="AKR"/>
</dbReference>
<dbReference type="InterPro" id="IPR023210">
    <property type="entry name" value="NADP_OxRdtase_dom"/>
</dbReference>
<evidence type="ECO:0000259" key="1">
    <source>
        <dbReference type="Pfam" id="PF00248"/>
    </source>
</evidence>
<dbReference type="Proteomes" id="UP000324585">
    <property type="component" value="Unassembled WGS sequence"/>
</dbReference>
<dbReference type="Pfam" id="PF00248">
    <property type="entry name" value="Aldo_ket_red"/>
    <property type="match status" value="1"/>
</dbReference>
<evidence type="ECO:0000313" key="2">
    <source>
        <dbReference type="EMBL" id="KAA8495486.1"/>
    </source>
</evidence>
<accession>A0A5J4YVU7</accession>
<dbReference type="PRINTS" id="PR00069">
    <property type="entry name" value="ALDKETRDTASE"/>
</dbReference>
<dbReference type="InterPro" id="IPR036812">
    <property type="entry name" value="NAD(P)_OxRdtase_dom_sf"/>
</dbReference>
<evidence type="ECO:0000313" key="3">
    <source>
        <dbReference type="Proteomes" id="UP000324585"/>
    </source>
</evidence>
<keyword evidence="3" id="KW-1185">Reference proteome</keyword>
<organism evidence="2 3">
    <name type="scientific">Porphyridium purpureum</name>
    <name type="common">Red alga</name>
    <name type="synonym">Porphyridium cruentum</name>
    <dbReference type="NCBI Taxonomy" id="35688"/>
    <lineage>
        <taxon>Eukaryota</taxon>
        <taxon>Rhodophyta</taxon>
        <taxon>Bangiophyceae</taxon>
        <taxon>Porphyridiales</taxon>
        <taxon>Porphyridiaceae</taxon>
        <taxon>Porphyridium</taxon>
    </lineage>
</organism>
<reference evidence="3" key="1">
    <citation type="journal article" date="2019" name="Nat. Commun.">
        <title>Expansion of phycobilisome linker gene families in mesophilic red algae.</title>
        <authorList>
            <person name="Lee J."/>
            <person name="Kim D."/>
            <person name="Bhattacharya D."/>
            <person name="Yoon H.S."/>
        </authorList>
    </citation>
    <scope>NUCLEOTIDE SEQUENCE [LARGE SCALE GENOMIC DNA]</scope>
    <source>
        <strain evidence="3">CCMP 1328</strain>
    </source>
</reference>
<name>A0A5J4YVU7_PORPP</name>
<dbReference type="EMBL" id="VRMN01000003">
    <property type="protein sequence ID" value="KAA8495486.1"/>
    <property type="molecule type" value="Genomic_DNA"/>
</dbReference>
<dbReference type="OMA" id="TWDLADH"/>